<dbReference type="VEuPathDB" id="FungiDB:AFUB_033280"/>
<organism evidence="1 2">
    <name type="scientific">Aspergillus fumigatus (strain CBS 144.89 / FGSC A1163 / CEA10)</name>
    <name type="common">Neosartorya fumigata</name>
    <dbReference type="NCBI Taxonomy" id="451804"/>
    <lineage>
        <taxon>Eukaryota</taxon>
        <taxon>Fungi</taxon>
        <taxon>Dikarya</taxon>
        <taxon>Ascomycota</taxon>
        <taxon>Pezizomycotina</taxon>
        <taxon>Eurotiomycetes</taxon>
        <taxon>Eurotiomycetidae</taxon>
        <taxon>Eurotiales</taxon>
        <taxon>Aspergillaceae</taxon>
        <taxon>Aspergillus</taxon>
        <taxon>Aspergillus subgen. Fumigati</taxon>
    </lineage>
</organism>
<proteinExistence type="predicted"/>
<keyword evidence="2" id="KW-1185">Reference proteome</keyword>
<reference evidence="1 2" key="1">
    <citation type="journal article" date="2008" name="PLoS Genet.">
        <title>Genomic islands in the pathogenic filamentous fungus Aspergillus fumigatus.</title>
        <authorList>
            <person name="Fedorova N.D."/>
            <person name="Khaldi N."/>
            <person name="Joardar V.S."/>
            <person name="Maiti R."/>
            <person name="Amedeo P."/>
            <person name="Anderson M.J."/>
            <person name="Crabtree J."/>
            <person name="Silva J.C."/>
            <person name="Badger J.H."/>
            <person name="Albarraq A."/>
            <person name="Angiuoli S."/>
            <person name="Bussey H."/>
            <person name="Bowyer P."/>
            <person name="Cotty P.J."/>
            <person name="Dyer P.S."/>
            <person name="Egan A."/>
            <person name="Galens K."/>
            <person name="Fraser-Liggett C.M."/>
            <person name="Haas B.J."/>
            <person name="Inman J.M."/>
            <person name="Kent R."/>
            <person name="Lemieux S."/>
            <person name="Malavazi I."/>
            <person name="Orvis J."/>
            <person name="Roemer T."/>
            <person name="Ronning C.M."/>
            <person name="Sundaram J.P."/>
            <person name="Sutton G."/>
            <person name="Turner G."/>
            <person name="Venter J.C."/>
            <person name="White O.R."/>
            <person name="Whitty B.R."/>
            <person name="Youngman P."/>
            <person name="Wolfe K.H."/>
            <person name="Goldman G.H."/>
            <person name="Wortman J.R."/>
            <person name="Jiang B."/>
            <person name="Denning D.W."/>
            <person name="Nierman W.C."/>
        </authorList>
    </citation>
    <scope>NUCLEOTIDE SEQUENCE [LARGE SCALE GENOMIC DNA]</scope>
    <source>
        <strain evidence="2">CBS 144.89 / FGSC A1163 / CEA10</strain>
    </source>
</reference>
<dbReference type="AlphaFoldDB" id="B0XVQ5"/>
<dbReference type="EMBL" id="DS499595">
    <property type="protein sequence ID" value="EDP55263.1"/>
    <property type="molecule type" value="Genomic_DNA"/>
</dbReference>
<protein>
    <submittedName>
        <fullName evidence="1">Uncharacterized protein</fullName>
    </submittedName>
</protein>
<name>B0XVQ5_ASPFC</name>
<gene>
    <name evidence="1" type="ORF">AFUB_033280</name>
</gene>
<evidence type="ECO:0000313" key="2">
    <source>
        <dbReference type="Proteomes" id="UP000001699"/>
    </source>
</evidence>
<dbReference type="HOGENOM" id="CLU_2468613_0_0_1"/>
<evidence type="ECO:0000313" key="1">
    <source>
        <dbReference type="EMBL" id="EDP55263.1"/>
    </source>
</evidence>
<sequence>MSGLLPDAEHSWGLECLGLLGLRWSSLMSQTSASTGTQWWLSHIEFHHCFPFRKKSNIGQNLQFPHPFEEWSWEKAAHGPRIPWKGAQ</sequence>
<accession>B0XVQ5</accession>
<dbReference type="Proteomes" id="UP000001699">
    <property type="component" value="Unassembled WGS sequence"/>
</dbReference>